<dbReference type="AlphaFoldDB" id="A0A1I3HT35"/>
<protein>
    <submittedName>
        <fullName evidence="1">Uncharacterized protein</fullName>
    </submittedName>
</protein>
<organism evidence="1 2">
    <name type="scientific">Planctomicrobium piriforme</name>
    <dbReference type="NCBI Taxonomy" id="1576369"/>
    <lineage>
        <taxon>Bacteria</taxon>
        <taxon>Pseudomonadati</taxon>
        <taxon>Planctomycetota</taxon>
        <taxon>Planctomycetia</taxon>
        <taxon>Planctomycetales</taxon>
        <taxon>Planctomycetaceae</taxon>
        <taxon>Planctomicrobium</taxon>
    </lineage>
</organism>
<gene>
    <name evidence="1" type="ORF">SAMN05421753_108176</name>
</gene>
<reference evidence="2" key="1">
    <citation type="submission" date="2016-10" db="EMBL/GenBank/DDBJ databases">
        <authorList>
            <person name="Varghese N."/>
            <person name="Submissions S."/>
        </authorList>
    </citation>
    <scope>NUCLEOTIDE SEQUENCE [LARGE SCALE GENOMIC DNA]</scope>
    <source>
        <strain evidence="2">DSM 26348</strain>
    </source>
</reference>
<proteinExistence type="predicted"/>
<keyword evidence="2" id="KW-1185">Reference proteome</keyword>
<evidence type="ECO:0000313" key="2">
    <source>
        <dbReference type="Proteomes" id="UP000199518"/>
    </source>
</evidence>
<dbReference type="Proteomes" id="UP000199518">
    <property type="component" value="Unassembled WGS sequence"/>
</dbReference>
<evidence type="ECO:0000313" key="1">
    <source>
        <dbReference type="EMBL" id="SFI38670.1"/>
    </source>
</evidence>
<name>A0A1I3HT35_9PLAN</name>
<sequence length="44" mass="5110">MCIGKTSAYQEFIASKFPLAEPVDYNSRIRRYFTFGFSNWPGGR</sequence>
<accession>A0A1I3HT35</accession>
<dbReference type="EMBL" id="FOQD01000008">
    <property type="protein sequence ID" value="SFI38670.1"/>
    <property type="molecule type" value="Genomic_DNA"/>
</dbReference>